<sequence length="209" mass="23567">MDLPIRPILCDVVGGYLGQTLTPEVAARLTADVLTRCYNGPISIEGVAPQRVGSYLVECSRLADDLDGLKALHLQHWRETERHRQGLEFNPDYNRALDLEWQGRYLLIVARHIDGALVGNYGLYISRSMHTQTLMATEDTLFLAKEHRRGRLGISMIRYAEHALEQLGVRELNVSVKLVNEVGPMIERMGYEPVGTQYTKILGGDHVRT</sequence>
<dbReference type="GO" id="GO:0016747">
    <property type="term" value="F:acyltransferase activity, transferring groups other than amino-acyl groups"/>
    <property type="evidence" value="ECO:0007669"/>
    <property type="project" value="InterPro"/>
</dbReference>
<feature type="domain" description="N-acetyltransferase" evidence="1">
    <location>
        <begin position="57"/>
        <end position="209"/>
    </location>
</feature>
<dbReference type="SUPFAM" id="SSF55729">
    <property type="entry name" value="Acyl-CoA N-acyltransferases (Nat)"/>
    <property type="match status" value="1"/>
</dbReference>
<evidence type="ECO:0000313" key="2">
    <source>
        <dbReference type="EMBL" id="OWT55282.1"/>
    </source>
</evidence>
<evidence type="ECO:0000259" key="1">
    <source>
        <dbReference type="PROSITE" id="PS51186"/>
    </source>
</evidence>
<dbReference type="OrthoDB" id="9152593at2"/>
<reference evidence="3" key="1">
    <citation type="submission" date="2017-06" db="EMBL/GenBank/DDBJ databases">
        <title>Herbaspirillum phytohormonus sp. nov., isolated from the root nodule of Robinia pseudoacacia in lead-zinc mine.</title>
        <authorList>
            <person name="Fan M."/>
            <person name="Lin Y."/>
        </authorList>
    </citation>
    <scope>NUCLEOTIDE SEQUENCE [LARGE SCALE GENOMIC DNA]</scope>
    <source>
        <strain evidence="3">SC-089</strain>
    </source>
</reference>
<evidence type="ECO:0000313" key="3">
    <source>
        <dbReference type="Proteomes" id="UP000214603"/>
    </source>
</evidence>
<accession>A0A225M3N1</accession>
<dbReference type="InterPro" id="IPR016181">
    <property type="entry name" value="Acyl_CoA_acyltransferase"/>
</dbReference>
<dbReference type="RefSeq" id="WP_088605469.1">
    <property type="nucleotide sequence ID" value="NZ_NJIH01000013.1"/>
</dbReference>
<comment type="caution">
    <text evidence="2">The sequence shown here is derived from an EMBL/GenBank/DDBJ whole genome shotgun (WGS) entry which is preliminary data.</text>
</comment>
<dbReference type="InterPro" id="IPR000182">
    <property type="entry name" value="GNAT_dom"/>
</dbReference>
<dbReference type="EMBL" id="NJIH01000013">
    <property type="protein sequence ID" value="OWT55282.1"/>
    <property type="molecule type" value="Genomic_DNA"/>
</dbReference>
<organism evidence="2 3">
    <name type="scientific">Candidimonas nitroreducens</name>
    <dbReference type="NCBI Taxonomy" id="683354"/>
    <lineage>
        <taxon>Bacteria</taxon>
        <taxon>Pseudomonadati</taxon>
        <taxon>Pseudomonadota</taxon>
        <taxon>Betaproteobacteria</taxon>
        <taxon>Burkholderiales</taxon>
        <taxon>Alcaligenaceae</taxon>
        <taxon>Candidimonas</taxon>
    </lineage>
</organism>
<keyword evidence="3" id="KW-1185">Reference proteome</keyword>
<dbReference type="AlphaFoldDB" id="A0A225M3N1"/>
<protein>
    <recommendedName>
        <fullName evidence="1">N-acetyltransferase domain-containing protein</fullName>
    </recommendedName>
</protein>
<dbReference type="Gene3D" id="3.40.630.30">
    <property type="match status" value="1"/>
</dbReference>
<proteinExistence type="predicted"/>
<dbReference type="PROSITE" id="PS51186">
    <property type="entry name" value="GNAT"/>
    <property type="match status" value="1"/>
</dbReference>
<gene>
    <name evidence="2" type="ORF">CEY11_21470</name>
</gene>
<name>A0A225M3N1_9BURK</name>
<dbReference type="Proteomes" id="UP000214603">
    <property type="component" value="Unassembled WGS sequence"/>
</dbReference>